<dbReference type="InterPro" id="IPR010985">
    <property type="entry name" value="Ribbon_hlx_hlx"/>
</dbReference>
<dbReference type="Pfam" id="PF01402">
    <property type="entry name" value="RHH_1"/>
    <property type="match status" value="1"/>
</dbReference>
<comment type="caution">
    <text evidence="2">The sequence shown here is derived from an EMBL/GenBank/DDBJ whole genome shotgun (WGS) entry which is preliminary data.</text>
</comment>
<dbReference type="SUPFAM" id="SSF47598">
    <property type="entry name" value="Ribbon-helix-helix"/>
    <property type="match status" value="1"/>
</dbReference>
<dbReference type="Proteomes" id="UP000231383">
    <property type="component" value="Unassembled WGS sequence"/>
</dbReference>
<accession>A0A2M8F0Y5</accession>
<dbReference type="GO" id="GO:0006355">
    <property type="term" value="P:regulation of DNA-templated transcription"/>
    <property type="evidence" value="ECO:0007669"/>
    <property type="project" value="InterPro"/>
</dbReference>
<name>A0A2M8F0Y5_9BACT</name>
<organism evidence="2 3">
    <name type="scientific">Candidatus Roizmanbacteria bacterium CG_4_9_14_0_2_um_filter_39_13</name>
    <dbReference type="NCBI Taxonomy" id="1974839"/>
    <lineage>
        <taxon>Bacteria</taxon>
        <taxon>Candidatus Roizmaniibacteriota</taxon>
    </lineage>
</organism>
<evidence type="ECO:0000259" key="1">
    <source>
        <dbReference type="Pfam" id="PF01402"/>
    </source>
</evidence>
<dbReference type="InterPro" id="IPR013321">
    <property type="entry name" value="Arc_rbn_hlx_hlx"/>
</dbReference>
<dbReference type="EMBL" id="PFSC01000057">
    <property type="protein sequence ID" value="PJC32936.1"/>
    <property type="molecule type" value="Genomic_DNA"/>
</dbReference>
<evidence type="ECO:0000313" key="3">
    <source>
        <dbReference type="Proteomes" id="UP000231383"/>
    </source>
</evidence>
<dbReference type="InterPro" id="IPR002145">
    <property type="entry name" value="CopG"/>
</dbReference>
<dbReference type="Gene3D" id="1.10.1220.10">
    <property type="entry name" value="Met repressor-like"/>
    <property type="match status" value="1"/>
</dbReference>
<dbReference type="AlphaFoldDB" id="A0A2M8F0Y5"/>
<sequence length="89" mass="10146">MGKLTTINISLPEKMYKDVRSLAENQSYSSVSEVVRDALRKLMNTSYSKDSIPQYLIDAAIAAEKEPVQDDVMLESEEDIDSYFLNHKK</sequence>
<proteinExistence type="predicted"/>
<evidence type="ECO:0000313" key="2">
    <source>
        <dbReference type="EMBL" id="PJC32936.1"/>
    </source>
</evidence>
<protein>
    <recommendedName>
        <fullName evidence="1">Ribbon-helix-helix protein CopG domain-containing protein</fullName>
    </recommendedName>
</protein>
<dbReference type="CDD" id="cd22231">
    <property type="entry name" value="RHH_NikR_HicB-like"/>
    <property type="match status" value="1"/>
</dbReference>
<gene>
    <name evidence="2" type="ORF">CO051_02230</name>
</gene>
<reference evidence="3" key="1">
    <citation type="submission" date="2017-09" db="EMBL/GenBank/DDBJ databases">
        <title>Depth-based differentiation of microbial function through sediment-hosted aquifers and enrichment of novel symbionts in the deep terrestrial subsurface.</title>
        <authorList>
            <person name="Probst A.J."/>
            <person name="Ladd B."/>
            <person name="Jarett J.K."/>
            <person name="Geller-Mcgrath D.E."/>
            <person name="Sieber C.M.K."/>
            <person name="Emerson J.B."/>
            <person name="Anantharaman K."/>
            <person name="Thomas B.C."/>
            <person name="Malmstrom R."/>
            <person name="Stieglmeier M."/>
            <person name="Klingl A."/>
            <person name="Woyke T."/>
            <person name="Ryan C.M."/>
            <person name="Banfield J.F."/>
        </authorList>
    </citation>
    <scope>NUCLEOTIDE SEQUENCE [LARGE SCALE GENOMIC DNA]</scope>
</reference>
<feature type="domain" description="Ribbon-helix-helix protein CopG" evidence="1">
    <location>
        <begin position="7"/>
        <end position="42"/>
    </location>
</feature>